<dbReference type="PANTHER" id="PTHR43531:SF14">
    <property type="entry name" value="METHYL-ACCEPTING CHEMOTAXIS PROTEIN I-RELATED"/>
    <property type="match status" value="1"/>
</dbReference>
<feature type="compositionally biased region" description="Low complexity" evidence="4">
    <location>
        <begin position="855"/>
        <end position="881"/>
    </location>
</feature>
<name>A0A1T4S206_9GAMM</name>
<dbReference type="GO" id="GO:0005886">
    <property type="term" value="C:plasma membrane"/>
    <property type="evidence" value="ECO:0007669"/>
    <property type="project" value="TreeGrafter"/>
</dbReference>
<evidence type="ECO:0000256" key="4">
    <source>
        <dbReference type="SAM" id="MobiDB-lite"/>
    </source>
</evidence>
<dbReference type="GO" id="GO:0006935">
    <property type="term" value="P:chemotaxis"/>
    <property type="evidence" value="ECO:0007669"/>
    <property type="project" value="TreeGrafter"/>
</dbReference>
<dbReference type="PROSITE" id="PS50885">
    <property type="entry name" value="HAMP"/>
    <property type="match status" value="2"/>
</dbReference>
<dbReference type="Pfam" id="PF00672">
    <property type="entry name" value="HAMP"/>
    <property type="match status" value="1"/>
</dbReference>
<keyword evidence="9" id="KW-1185">Reference proteome</keyword>
<evidence type="ECO:0000256" key="3">
    <source>
        <dbReference type="PROSITE-ProRule" id="PRU00284"/>
    </source>
</evidence>
<dbReference type="SMART" id="SM00283">
    <property type="entry name" value="MA"/>
    <property type="match status" value="1"/>
</dbReference>
<accession>A0A1T4S206</accession>
<evidence type="ECO:0000313" key="8">
    <source>
        <dbReference type="EMBL" id="SKA22116.1"/>
    </source>
</evidence>
<dbReference type="PROSITE" id="PS50111">
    <property type="entry name" value="CHEMOTAXIS_TRANSDUC_2"/>
    <property type="match status" value="1"/>
</dbReference>
<feature type="region of interest" description="Disordered" evidence="4">
    <location>
        <begin position="851"/>
        <end position="894"/>
    </location>
</feature>
<protein>
    <submittedName>
        <fullName evidence="8">HAMP domain-containing protein</fullName>
    </submittedName>
</protein>
<dbReference type="Gene3D" id="1.20.120.1530">
    <property type="match status" value="2"/>
</dbReference>
<dbReference type="Pfam" id="PF00015">
    <property type="entry name" value="MCPsignal"/>
    <property type="match status" value="1"/>
</dbReference>
<evidence type="ECO:0000256" key="1">
    <source>
        <dbReference type="ARBA" id="ARBA00022481"/>
    </source>
</evidence>
<dbReference type="Pfam" id="PF18947">
    <property type="entry name" value="HAMP_2"/>
    <property type="match status" value="1"/>
</dbReference>
<evidence type="ECO:0000256" key="5">
    <source>
        <dbReference type="SAM" id="Phobius"/>
    </source>
</evidence>
<dbReference type="Gene3D" id="1.10.287.950">
    <property type="entry name" value="Methyl-accepting chemotaxis protein"/>
    <property type="match status" value="1"/>
</dbReference>
<dbReference type="FunFam" id="1.10.287.950:FF:000002">
    <property type="entry name" value="Methyl-accepting chemotaxis protein"/>
    <property type="match status" value="1"/>
</dbReference>
<dbReference type="RefSeq" id="WP_078759059.1">
    <property type="nucleotide sequence ID" value="NZ_FUXP01000012.1"/>
</dbReference>
<reference evidence="8 9" key="1">
    <citation type="submission" date="2017-02" db="EMBL/GenBank/DDBJ databases">
        <authorList>
            <person name="Peterson S.W."/>
        </authorList>
    </citation>
    <scope>NUCLEOTIDE SEQUENCE [LARGE SCALE GENOMIC DNA]</scope>
    <source>
        <strain evidence="8 9">DSM 21749</strain>
    </source>
</reference>
<dbReference type="Pfam" id="PF18575">
    <property type="entry name" value="HAMP_N3"/>
    <property type="match status" value="1"/>
</dbReference>
<feature type="domain" description="HAMP" evidence="7">
    <location>
        <begin position="529"/>
        <end position="581"/>
    </location>
</feature>
<dbReference type="AlphaFoldDB" id="A0A1T4S206"/>
<keyword evidence="3" id="KW-0807">Transducer</keyword>
<dbReference type="OrthoDB" id="8744489at2"/>
<dbReference type="CDD" id="cd06225">
    <property type="entry name" value="HAMP"/>
    <property type="match status" value="1"/>
</dbReference>
<feature type="transmembrane region" description="Helical" evidence="5">
    <location>
        <begin position="327"/>
        <end position="346"/>
    </location>
</feature>
<feature type="domain" description="HAMP" evidence="7">
    <location>
        <begin position="348"/>
        <end position="400"/>
    </location>
</feature>
<dbReference type="CDD" id="cd11386">
    <property type="entry name" value="MCP_signal"/>
    <property type="match status" value="1"/>
</dbReference>
<dbReference type="InterPro" id="IPR003660">
    <property type="entry name" value="HAMP_dom"/>
</dbReference>
<dbReference type="SMART" id="SM00304">
    <property type="entry name" value="HAMP"/>
    <property type="match status" value="2"/>
</dbReference>
<keyword evidence="1" id="KW-0488">Methylation</keyword>
<evidence type="ECO:0000259" key="6">
    <source>
        <dbReference type="PROSITE" id="PS50111"/>
    </source>
</evidence>
<keyword evidence="5" id="KW-0472">Membrane</keyword>
<sequence>MSRTAQDSLFDRMMAPATALMARLRFQQKALVIGATFMLTCGILAGILVVRSNAEINAVRQQQAAAEGLGHLQRSMLAMQAHRQIAVRAAANESVPDGELATAGATAVQELKAAAAWAARTVPESDVLPAFDEALAAWNTAAADASNPDGASAAITRVRDLMGLVSEATGLSQAQEASILYMGRAASEWLPTLAEYTSQQGTVGLRVLGEGAIWVDDRTGLAVSRTMQNFLKSRIELELANAVQELPVLAGTAGKPINTALTAMGKQNDAISTHILDADEPVLPVATMAARERATHLAMAAAMVGSTNAINSAAEAKIGALKATANATWIVVLLVLLVTAYLFIGFSRSTRDSLRKIQQAAEAISVGEFPENVRVESDDELRDIARGMERAVTQLRTFSDAQRQVFEAHKVGEIDERLDSSRFPGAFGTMAEEINTLVASHIDVKFALMELVREYARGDLSRDMERLPGKKAQVTEAADAIKSQMLAVNGEIRKLVDAAVEGDFSRRGDAEQFEFIYREMIDSLNALMASADRGLNEVGTLLAAVAEGDLTRKAATDLPGQFGRLANDANGTVRHLADIVGNIRQGSDAISSAAGEIAAGNNDLSRRTEQQAASLEETASSMEELTSTVRQNADNARQANQLAIGAADVAGKGGEVVGRVVNTMTEINESSRKIVDIISVIDGIAFQTNILALNAAVEAARAGEQGRGFAVVASEVRSLAQRSAGAAKEIKGLIDNSVEKVQNGSQLVDQAGRTMEEIVESVKRVTAIIADISAASEEQSSGIEQVSQVIMQMDEGTQQNAALVEEATAAARALEQQSGSLVQTVAAFRLDAGQAAKPMAALAADKDPVVDFTGRKPAAKPAPGKAAKAAPAPRQRTQRPAVVAAGSDQHWEEF</sequence>
<dbReference type="STRING" id="1122188.SAMN02745674_02522"/>
<feature type="transmembrane region" description="Helical" evidence="5">
    <location>
        <begin position="30"/>
        <end position="50"/>
    </location>
</feature>
<dbReference type="Proteomes" id="UP000190061">
    <property type="component" value="Unassembled WGS sequence"/>
</dbReference>
<organism evidence="8 9">
    <name type="scientific">Lysobacter spongiicola DSM 21749</name>
    <dbReference type="NCBI Taxonomy" id="1122188"/>
    <lineage>
        <taxon>Bacteria</taxon>
        <taxon>Pseudomonadati</taxon>
        <taxon>Pseudomonadota</taxon>
        <taxon>Gammaproteobacteria</taxon>
        <taxon>Lysobacterales</taxon>
        <taxon>Lysobacteraceae</taxon>
        <taxon>Novilysobacter</taxon>
    </lineage>
</organism>
<dbReference type="PANTHER" id="PTHR43531">
    <property type="entry name" value="PROTEIN ICFG"/>
    <property type="match status" value="1"/>
</dbReference>
<dbReference type="EMBL" id="FUXP01000012">
    <property type="protein sequence ID" value="SKA22116.1"/>
    <property type="molecule type" value="Genomic_DNA"/>
</dbReference>
<gene>
    <name evidence="8" type="ORF">SAMN02745674_02522</name>
</gene>
<keyword evidence="5" id="KW-1133">Transmembrane helix</keyword>
<evidence type="ECO:0000256" key="2">
    <source>
        <dbReference type="ARBA" id="ARBA00029447"/>
    </source>
</evidence>
<dbReference type="SUPFAM" id="SSF58104">
    <property type="entry name" value="Methyl-accepting chemotaxis protein (MCP) signaling domain"/>
    <property type="match status" value="1"/>
</dbReference>
<dbReference type="InterPro" id="IPR041395">
    <property type="entry name" value="McpB_HAMP_3rd"/>
</dbReference>
<dbReference type="GO" id="GO:0004888">
    <property type="term" value="F:transmembrane signaling receptor activity"/>
    <property type="evidence" value="ECO:0007669"/>
    <property type="project" value="TreeGrafter"/>
</dbReference>
<dbReference type="GO" id="GO:0007165">
    <property type="term" value="P:signal transduction"/>
    <property type="evidence" value="ECO:0007669"/>
    <property type="project" value="UniProtKB-KW"/>
</dbReference>
<proteinExistence type="inferred from homology"/>
<keyword evidence="5" id="KW-0812">Transmembrane</keyword>
<comment type="similarity">
    <text evidence="2">Belongs to the methyl-accepting chemotaxis (MCP) protein family.</text>
</comment>
<evidence type="ECO:0000313" key="9">
    <source>
        <dbReference type="Proteomes" id="UP000190061"/>
    </source>
</evidence>
<feature type="domain" description="Methyl-accepting transducer" evidence="6">
    <location>
        <begin position="586"/>
        <end position="815"/>
    </location>
</feature>
<evidence type="ECO:0000259" key="7">
    <source>
        <dbReference type="PROSITE" id="PS50885"/>
    </source>
</evidence>
<dbReference type="InterPro" id="IPR004089">
    <property type="entry name" value="MCPsignal_dom"/>
</dbReference>
<dbReference type="InterPro" id="IPR051310">
    <property type="entry name" value="MCP_chemotaxis"/>
</dbReference>